<dbReference type="eggNOG" id="KOG0043">
    <property type="taxonomic scope" value="Eukaryota"/>
</dbReference>
<dbReference type="FunFam" id="2.30.29.170:FF:000001">
    <property type="entry name" value="EF-hand domain containing 1"/>
    <property type="match status" value="1"/>
</dbReference>
<accession>B4NCA2</accession>
<dbReference type="PROSITE" id="PS51336">
    <property type="entry name" value="DM10"/>
    <property type="match status" value="3"/>
</dbReference>
<keyword evidence="2" id="KW-0963">Cytoplasm</keyword>
<dbReference type="GO" id="GO:0005930">
    <property type="term" value="C:axoneme"/>
    <property type="evidence" value="ECO:0007669"/>
    <property type="project" value="UniProtKB-SubCell"/>
</dbReference>
<evidence type="ECO:0000259" key="8">
    <source>
        <dbReference type="PROSITE" id="PS51336"/>
    </source>
</evidence>
<evidence type="ECO:0000256" key="7">
    <source>
        <dbReference type="ARBA" id="ARBA00039880"/>
    </source>
</evidence>
<dbReference type="InterPro" id="IPR006602">
    <property type="entry name" value="DM10_dom"/>
</dbReference>
<dbReference type="FunFam" id="2.30.29.170:FF:000004">
    <property type="entry name" value="EF-hand domain containing 2"/>
    <property type="match status" value="2"/>
</dbReference>
<keyword evidence="10" id="KW-1185">Reference proteome</keyword>
<evidence type="ECO:0000256" key="4">
    <source>
        <dbReference type="ARBA" id="ARBA00023212"/>
    </source>
</evidence>
<comment type="function">
    <text evidence="6">Microtubule inner protein (MIP) part of the dynein-decorated doublet microtubules (DMTs) in cilia axoneme, which is required for motile cilia beating.</text>
</comment>
<dbReference type="Pfam" id="PF06565">
    <property type="entry name" value="DM10_dom"/>
    <property type="match status" value="3"/>
</dbReference>
<name>B4NCA2_DROWI</name>
<dbReference type="FunCoup" id="B4NCA2">
    <property type="interactions" value="9"/>
</dbReference>
<dbReference type="Proteomes" id="UP000007798">
    <property type="component" value="Unassembled WGS sequence"/>
</dbReference>
<evidence type="ECO:0000313" key="9">
    <source>
        <dbReference type="EMBL" id="EDW82461.1"/>
    </source>
</evidence>
<dbReference type="OMA" id="HPEQFPH"/>
<dbReference type="KEGG" id="dwi:6648696"/>
<keyword evidence="3" id="KW-0677">Repeat</keyword>
<comment type="subcellular location">
    <subcellularLocation>
        <location evidence="1">Cytoplasm</location>
        <location evidence="1">Cytoskeleton</location>
        <location evidence="1">Cilium axoneme</location>
    </subcellularLocation>
</comment>
<feature type="domain" description="DM10" evidence="8">
    <location>
        <begin position="431"/>
        <end position="538"/>
    </location>
</feature>
<keyword evidence="5" id="KW-0966">Cell projection</keyword>
<feature type="domain" description="DM10" evidence="8">
    <location>
        <begin position="231"/>
        <end position="369"/>
    </location>
</feature>
<dbReference type="SUPFAM" id="SSF47473">
    <property type="entry name" value="EF-hand"/>
    <property type="match status" value="1"/>
</dbReference>
<dbReference type="HOGENOM" id="CLU_018366_1_0_1"/>
<dbReference type="OrthoDB" id="6360546at2759"/>
<protein>
    <recommendedName>
        <fullName evidence="7">EF-hand domain-containing family member C2</fullName>
    </recommendedName>
</protein>
<keyword evidence="4" id="KW-0206">Cytoskeleton</keyword>
<dbReference type="Gene3D" id="2.30.29.170">
    <property type="match status" value="3"/>
</dbReference>
<proteinExistence type="predicted"/>
<dbReference type="STRING" id="7260.B4NCA2"/>
<dbReference type="EMBL" id="CH964239">
    <property type="protein sequence ID" value="EDW82461.1"/>
    <property type="molecule type" value="Genomic_DNA"/>
</dbReference>
<evidence type="ECO:0000256" key="6">
    <source>
        <dbReference type="ARBA" id="ARBA00035003"/>
    </source>
</evidence>
<sequence length="785" mass="90197">MLRIPGMPLLPGTLFRDVAKSHYPKPQSLLNFQGISMLSDRQQPSPVDPTGAVVDISCPPVGAASIYPPRSGPRLPPWLAYDKKVLCFKAYFKQTLQEVFHAPYLVRKVKIYYYLEDGTLEIFEPKVENSGIVQGCVLHRQRVPKAPPCDNEFMSMIDLNVDTTVMIFDRHYHITDCDQFTRDFLNRRGITVADPVPCPIDPSESVRKRVAVRAYNPPEKKHPFAQFLKYDRQILKFYAYWDDRTEFGDVRKLEVSYYLADDTIEIKEAHIRNSGRDGPSLFLKRGRLMREFDGMNLPGQNTPVTLLNVLGTNMRNVRYCVDPLNTGNKEVLYYNERDLQIGTVLNVYGRAVVITDMDPFTKQYYRDRFGIDDFSAVPVPTRSDDCTEYRPGERVLPPYNGWGSYEDSMGNCLSVEPKPPRADFKKFIKYDRYVLRFGAKMLSTIKENCDRIFVISYYLSEDTVQIQEVAVRNSGFLGGEFMKRTRVELPGQEKFSSKLPQYYMAHNFYINATMSIKDFIFHIVSADEYTLMYMEHHPEQFPHANVTKIMEKIRNVLQPRMAEFLSACLPDCADLESKEDIYISYESFKGAMISIMGNNISDHEIITLCRHFSAEQSPKHTCVRDHVRAAAHLELKRALWNARDDLMEHLHHINPTNRPFLSEAKVRSTLRGCRLPFSLELIDQIFSIVNRNECGEIEVCDLMDFIDVSCGKGCSMPPVNHAFELCPKIQFLNKGRMINFSCFLRSLDLPLGMRSLQAQEAINVGDDVNGVLFDDDKIKVPSPRS</sequence>
<evidence type="ECO:0000313" key="10">
    <source>
        <dbReference type="Proteomes" id="UP000007798"/>
    </source>
</evidence>
<evidence type="ECO:0000256" key="5">
    <source>
        <dbReference type="ARBA" id="ARBA00023273"/>
    </source>
</evidence>
<dbReference type="InterPro" id="IPR011992">
    <property type="entry name" value="EF-hand-dom_pair"/>
</dbReference>
<dbReference type="PANTHER" id="PTHR12086:SF11">
    <property type="entry name" value="EF-HAND DOMAIN-CONTAINING FAMILY MEMBER C2"/>
    <property type="match status" value="1"/>
</dbReference>
<dbReference type="GO" id="GO:0010975">
    <property type="term" value="P:regulation of neuron projection development"/>
    <property type="evidence" value="ECO:0007669"/>
    <property type="project" value="TreeGrafter"/>
</dbReference>
<evidence type="ECO:0000256" key="1">
    <source>
        <dbReference type="ARBA" id="ARBA00004430"/>
    </source>
</evidence>
<reference evidence="9 10" key="1">
    <citation type="journal article" date="2007" name="Nature">
        <title>Evolution of genes and genomes on the Drosophila phylogeny.</title>
        <authorList>
            <consortium name="Drosophila 12 Genomes Consortium"/>
            <person name="Clark A.G."/>
            <person name="Eisen M.B."/>
            <person name="Smith D.R."/>
            <person name="Bergman C.M."/>
            <person name="Oliver B."/>
            <person name="Markow T.A."/>
            <person name="Kaufman T.C."/>
            <person name="Kellis M."/>
            <person name="Gelbart W."/>
            <person name="Iyer V.N."/>
            <person name="Pollard D.A."/>
            <person name="Sackton T.B."/>
            <person name="Larracuente A.M."/>
            <person name="Singh N.D."/>
            <person name="Abad J.P."/>
            <person name="Abt D.N."/>
            <person name="Adryan B."/>
            <person name="Aguade M."/>
            <person name="Akashi H."/>
            <person name="Anderson W.W."/>
            <person name="Aquadro C.F."/>
            <person name="Ardell D.H."/>
            <person name="Arguello R."/>
            <person name="Artieri C.G."/>
            <person name="Barbash D.A."/>
            <person name="Barker D."/>
            <person name="Barsanti P."/>
            <person name="Batterham P."/>
            <person name="Batzoglou S."/>
            <person name="Begun D."/>
            <person name="Bhutkar A."/>
            <person name="Blanco E."/>
            <person name="Bosak S.A."/>
            <person name="Bradley R.K."/>
            <person name="Brand A.D."/>
            <person name="Brent M.R."/>
            <person name="Brooks A.N."/>
            <person name="Brown R.H."/>
            <person name="Butlin R.K."/>
            <person name="Caggese C."/>
            <person name="Calvi B.R."/>
            <person name="Bernardo de Carvalho A."/>
            <person name="Caspi A."/>
            <person name="Castrezana S."/>
            <person name="Celniker S.E."/>
            <person name="Chang J.L."/>
            <person name="Chapple C."/>
            <person name="Chatterji S."/>
            <person name="Chinwalla A."/>
            <person name="Civetta A."/>
            <person name="Clifton S.W."/>
            <person name="Comeron J.M."/>
            <person name="Costello J.C."/>
            <person name="Coyne J.A."/>
            <person name="Daub J."/>
            <person name="David R.G."/>
            <person name="Delcher A.L."/>
            <person name="Delehaunty K."/>
            <person name="Do C.B."/>
            <person name="Ebling H."/>
            <person name="Edwards K."/>
            <person name="Eickbush T."/>
            <person name="Evans J.D."/>
            <person name="Filipski A."/>
            <person name="Findeiss S."/>
            <person name="Freyhult E."/>
            <person name="Fulton L."/>
            <person name="Fulton R."/>
            <person name="Garcia A.C."/>
            <person name="Gardiner A."/>
            <person name="Garfield D.A."/>
            <person name="Garvin B.E."/>
            <person name="Gibson G."/>
            <person name="Gilbert D."/>
            <person name="Gnerre S."/>
            <person name="Godfrey J."/>
            <person name="Good R."/>
            <person name="Gotea V."/>
            <person name="Gravely B."/>
            <person name="Greenberg A.J."/>
            <person name="Griffiths-Jones S."/>
            <person name="Gross S."/>
            <person name="Guigo R."/>
            <person name="Gustafson E.A."/>
            <person name="Haerty W."/>
            <person name="Hahn M.W."/>
            <person name="Halligan D.L."/>
            <person name="Halpern A.L."/>
            <person name="Halter G.M."/>
            <person name="Han M.V."/>
            <person name="Heger A."/>
            <person name="Hillier L."/>
            <person name="Hinrichs A.S."/>
            <person name="Holmes I."/>
            <person name="Hoskins R.A."/>
            <person name="Hubisz M.J."/>
            <person name="Hultmark D."/>
            <person name="Huntley M.A."/>
            <person name="Jaffe D.B."/>
            <person name="Jagadeeshan S."/>
            <person name="Jeck W.R."/>
            <person name="Johnson J."/>
            <person name="Jones C.D."/>
            <person name="Jordan W.C."/>
            <person name="Karpen G.H."/>
            <person name="Kataoka E."/>
            <person name="Keightley P.D."/>
            <person name="Kheradpour P."/>
            <person name="Kirkness E.F."/>
            <person name="Koerich L.B."/>
            <person name="Kristiansen K."/>
            <person name="Kudrna D."/>
            <person name="Kulathinal R.J."/>
            <person name="Kumar S."/>
            <person name="Kwok R."/>
            <person name="Lander E."/>
            <person name="Langley C.H."/>
            <person name="Lapoint R."/>
            <person name="Lazzaro B.P."/>
            <person name="Lee S.J."/>
            <person name="Levesque L."/>
            <person name="Li R."/>
            <person name="Lin C.F."/>
            <person name="Lin M.F."/>
            <person name="Lindblad-Toh K."/>
            <person name="Llopart A."/>
            <person name="Long M."/>
            <person name="Low L."/>
            <person name="Lozovsky E."/>
            <person name="Lu J."/>
            <person name="Luo M."/>
            <person name="Machado C.A."/>
            <person name="Makalowski W."/>
            <person name="Marzo M."/>
            <person name="Matsuda M."/>
            <person name="Matzkin L."/>
            <person name="McAllister B."/>
            <person name="McBride C.S."/>
            <person name="McKernan B."/>
            <person name="McKernan K."/>
            <person name="Mendez-Lago M."/>
            <person name="Minx P."/>
            <person name="Mollenhauer M.U."/>
            <person name="Montooth K."/>
            <person name="Mount S.M."/>
            <person name="Mu X."/>
            <person name="Myers E."/>
            <person name="Negre B."/>
            <person name="Newfeld S."/>
            <person name="Nielsen R."/>
            <person name="Noor M.A."/>
            <person name="O'Grady P."/>
            <person name="Pachter L."/>
            <person name="Papaceit M."/>
            <person name="Parisi M.J."/>
            <person name="Parisi M."/>
            <person name="Parts L."/>
            <person name="Pedersen J.S."/>
            <person name="Pesole G."/>
            <person name="Phillippy A.M."/>
            <person name="Ponting C.P."/>
            <person name="Pop M."/>
            <person name="Porcelli D."/>
            <person name="Powell J.R."/>
            <person name="Prohaska S."/>
            <person name="Pruitt K."/>
            <person name="Puig M."/>
            <person name="Quesneville H."/>
            <person name="Ram K.R."/>
            <person name="Rand D."/>
            <person name="Rasmussen M.D."/>
            <person name="Reed L.K."/>
            <person name="Reenan R."/>
            <person name="Reily A."/>
            <person name="Remington K.A."/>
            <person name="Rieger T.T."/>
            <person name="Ritchie M.G."/>
            <person name="Robin C."/>
            <person name="Rogers Y.H."/>
            <person name="Rohde C."/>
            <person name="Rozas J."/>
            <person name="Rubenfield M.J."/>
            <person name="Ruiz A."/>
            <person name="Russo S."/>
            <person name="Salzberg S.L."/>
            <person name="Sanchez-Gracia A."/>
            <person name="Saranga D.J."/>
            <person name="Sato H."/>
            <person name="Schaeffer S.W."/>
            <person name="Schatz M.C."/>
            <person name="Schlenke T."/>
            <person name="Schwartz R."/>
            <person name="Segarra C."/>
            <person name="Singh R.S."/>
            <person name="Sirot L."/>
            <person name="Sirota M."/>
            <person name="Sisneros N.B."/>
            <person name="Smith C.D."/>
            <person name="Smith T.F."/>
            <person name="Spieth J."/>
            <person name="Stage D.E."/>
            <person name="Stark A."/>
            <person name="Stephan W."/>
            <person name="Strausberg R.L."/>
            <person name="Strempel S."/>
            <person name="Sturgill D."/>
            <person name="Sutton G."/>
            <person name="Sutton G.G."/>
            <person name="Tao W."/>
            <person name="Teichmann S."/>
            <person name="Tobari Y.N."/>
            <person name="Tomimura Y."/>
            <person name="Tsolas J.M."/>
            <person name="Valente V.L."/>
            <person name="Venter E."/>
            <person name="Venter J.C."/>
            <person name="Vicario S."/>
            <person name="Vieira F.G."/>
            <person name="Vilella A.J."/>
            <person name="Villasante A."/>
            <person name="Walenz B."/>
            <person name="Wang J."/>
            <person name="Wasserman M."/>
            <person name="Watts T."/>
            <person name="Wilson D."/>
            <person name="Wilson R.K."/>
            <person name="Wing R.A."/>
            <person name="Wolfner M.F."/>
            <person name="Wong A."/>
            <person name="Wong G.K."/>
            <person name="Wu C.I."/>
            <person name="Wu G."/>
            <person name="Yamamoto D."/>
            <person name="Yang H.P."/>
            <person name="Yang S.P."/>
            <person name="Yorke J.A."/>
            <person name="Yoshida K."/>
            <person name="Zdobnov E."/>
            <person name="Zhang P."/>
            <person name="Zhang Y."/>
            <person name="Zimin A.V."/>
            <person name="Baldwin J."/>
            <person name="Abdouelleil A."/>
            <person name="Abdulkadir J."/>
            <person name="Abebe A."/>
            <person name="Abera B."/>
            <person name="Abreu J."/>
            <person name="Acer S.C."/>
            <person name="Aftuck L."/>
            <person name="Alexander A."/>
            <person name="An P."/>
            <person name="Anderson E."/>
            <person name="Anderson S."/>
            <person name="Arachi H."/>
            <person name="Azer M."/>
            <person name="Bachantsang P."/>
            <person name="Barry A."/>
            <person name="Bayul T."/>
            <person name="Berlin A."/>
            <person name="Bessette D."/>
            <person name="Bloom T."/>
            <person name="Blye J."/>
            <person name="Boguslavskiy L."/>
            <person name="Bonnet C."/>
            <person name="Boukhgalter B."/>
            <person name="Bourzgui I."/>
            <person name="Brown A."/>
            <person name="Cahill P."/>
            <person name="Channer S."/>
            <person name="Cheshatsang Y."/>
            <person name="Chuda L."/>
            <person name="Citroen M."/>
            <person name="Collymore A."/>
            <person name="Cooke P."/>
            <person name="Costello M."/>
            <person name="D'Aco K."/>
            <person name="Daza R."/>
            <person name="De Haan G."/>
            <person name="DeGray S."/>
            <person name="DeMaso C."/>
            <person name="Dhargay N."/>
            <person name="Dooley K."/>
            <person name="Dooley E."/>
            <person name="Doricent M."/>
            <person name="Dorje P."/>
            <person name="Dorjee K."/>
            <person name="Dupes A."/>
            <person name="Elong R."/>
            <person name="Falk J."/>
            <person name="Farina A."/>
            <person name="Faro S."/>
            <person name="Ferguson D."/>
            <person name="Fisher S."/>
            <person name="Foley C.D."/>
            <person name="Franke A."/>
            <person name="Friedrich D."/>
            <person name="Gadbois L."/>
            <person name="Gearin G."/>
            <person name="Gearin C.R."/>
            <person name="Giannoukos G."/>
            <person name="Goode T."/>
            <person name="Graham J."/>
            <person name="Grandbois E."/>
            <person name="Grewal S."/>
            <person name="Gyaltsen K."/>
            <person name="Hafez N."/>
            <person name="Hagos B."/>
            <person name="Hall J."/>
            <person name="Henson C."/>
            <person name="Hollinger A."/>
            <person name="Honan T."/>
            <person name="Huard M.D."/>
            <person name="Hughes L."/>
            <person name="Hurhula B."/>
            <person name="Husby M.E."/>
            <person name="Kamat A."/>
            <person name="Kanga B."/>
            <person name="Kashin S."/>
            <person name="Khazanovich D."/>
            <person name="Kisner P."/>
            <person name="Lance K."/>
            <person name="Lara M."/>
            <person name="Lee W."/>
            <person name="Lennon N."/>
            <person name="Letendre F."/>
            <person name="LeVine R."/>
            <person name="Lipovsky A."/>
            <person name="Liu X."/>
            <person name="Liu J."/>
            <person name="Liu S."/>
            <person name="Lokyitsang T."/>
            <person name="Lokyitsang Y."/>
            <person name="Lubonja R."/>
            <person name="Lui A."/>
            <person name="MacDonald P."/>
            <person name="Magnisalis V."/>
            <person name="Maru K."/>
            <person name="Matthews C."/>
            <person name="McCusker W."/>
            <person name="McDonough S."/>
            <person name="Mehta T."/>
            <person name="Meldrim J."/>
            <person name="Meneus L."/>
            <person name="Mihai O."/>
            <person name="Mihalev A."/>
            <person name="Mihova T."/>
            <person name="Mittelman R."/>
            <person name="Mlenga V."/>
            <person name="Montmayeur A."/>
            <person name="Mulrain L."/>
            <person name="Navidi A."/>
            <person name="Naylor J."/>
            <person name="Negash T."/>
            <person name="Nguyen T."/>
            <person name="Nguyen N."/>
            <person name="Nicol R."/>
            <person name="Norbu C."/>
            <person name="Norbu N."/>
            <person name="Novod N."/>
            <person name="O'Neill B."/>
            <person name="Osman S."/>
            <person name="Markiewicz E."/>
            <person name="Oyono O.L."/>
            <person name="Patti C."/>
            <person name="Phunkhang P."/>
            <person name="Pierre F."/>
            <person name="Priest M."/>
            <person name="Raghuraman S."/>
            <person name="Rege F."/>
            <person name="Reyes R."/>
            <person name="Rise C."/>
            <person name="Rogov P."/>
            <person name="Ross K."/>
            <person name="Ryan E."/>
            <person name="Settipalli S."/>
            <person name="Shea T."/>
            <person name="Sherpa N."/>
            <person name="Shi L."/>
            <person name="Shih D."/>
            <person name="Sparrow T."/>
            <person name="Spaulding J."/>
            <person name="Stalker J."/>
            <person name="Stange-Thomann N."/>
            <person name="Stavropoulos S."/>
            <person name="Stone C."/>
            <person name="Strader C."/>
            <person name="Tesfaye S."/>
            <person name="Thomson T."/>
            <person name="Thoulutsang Y."/>
            <person name="Thoulutsang D."/>
            <person name="Topham K."/>
            <person name="Topping I."/>
            <person name="Tsamla T."/>
            <person name="Vassiliev H."/>
            <person name="Vo A."/>
            <person name="Wangchuk T."/>
            <person name="Wangdi T."/>
            <person name="Weiand M."/>
            <person name="Wilkinson J."/>
            <person name="Wilson A."/>
            <person name="Yadav S."/>
            <person name="Young G."/>
            <person name="Yu Q."/>
            <person name="Zembek L."/>
            <person name="Zhong D."/>
            <person name="Zimmer A."/>
            <person name="Zwirko Z."/>
            <person name="Jaffe D.B."/>
            <person name="Alvarez P."/>
            <person name="Brockman W."/>
            <person name="Butler J."/>
            <person name="Chin C."/>
            <person name="Gnerre S."/>
            <person name="Grabherr M."/>
            <person name="Kleber M."/>
            <person name="Mauceli E."/>
            <person name="MacCallum I."/>
        </authorList>
    </citation>
    <scope>NUCLEOTIDE SEQUENCE [LARGE SCALE GENOMIC DNA]</scope>
    <source>
        <strain evidence="10">Tucson 14030-0811.24</strain>
    </source>
</reference>
<dbReference type="SMART" id="SM00676">
    <property type="entry name" value="DM10"/>
    <property type="match status" value="3"/>
</dbReference>
<evidence type="ECO:0000256" key="3">
    <source>
        <dbReference type="ARBA" id="ARBA00022737"/>
    </source>
</evidence>
<organism evidence="9 10">
    <name type="scientific">Drosophila willistoni</name>
    <name type="common">Fruit fly</name>
    <dbReference type="NCBI Taxonomy" id="7260"/>
    <lineage>
        <taxon>Eukaryota</taxon>
        <taxon>Metazoa</taxon>
        <taxon>Ecdysozoa</taxon>
        <taxon>Arthropoda</taxon>
        <taxon>Hexapoda</taxon>
        <taxon>Insecta</taxon>
        <taxon>Pterygota</taxon>
        <taxon>Neoptera</taxon>
        <taxon>Endopterygota</taxon>
        <taxon>Diptera</taxon>
        <taxon>Brachycera</taxon>
        <taxon>Muscomorpha</taxon>
        <taxon>Ephydroidea</taxon>
        <taxon>Drosophilidae</taxon>
        <taxon>Drosophila</taxon>
        <taxon>Sophophora</taxon>
    </lineage>
</organism>
<evidence type="ECO:0000256" key="2">
    <source>
        <dbReference type="ARBA" id="ARBA00022490"/>
    </source>
</evidence>
<dbReference type="InParanoid" id="B4NCA2"/>
<dbReference type="PhylomeDB" id="B4NCA2"/>
<dbReference type="PANTHER" id="PTHR12086">
    <property type="entry name" value="EF-HAND DOMAIN C-TERMINAL CONTAINING PROTEIN"/>
    <property type="match status" value="1"/>
</dbReference>
<dbReference type="GO" id="GO:0005874">
    <property type="term" value="C:microtubule"/>
    <property type="evidence" value="ECO:0007669"/>
    <property type="project" value="TreeGrafter"/>
</dbReference>
<dbReference type="InterPro" id="IPR040193">
    <property type="entry name" value="EFHC1/EFHC2/EFHB"/>
</dbReference>
<gene>
    <name evidence="9" type="primary">Dwil\GK25821</name>
    <name evidence="9" type="ORF">Dwil_GK25821</name>
</gene>
<dbReference type="AlphaFoldDB" id="B4NCA2"/>
<feature type="domain" description="DM10" evidence="8">
    <location>
        <begin position="82"/>
        <end position="189"/>
    </location>
</feature>